<keyword evidence="1" id="KW-0808">Transferase</keyword>
<proteinExistence type="predicted"/>
<feature type="domain" description="Maltokinase N-terminal cap" evidence="5">
    <location>
        <begin position="22"/>
        <end position="101"/>
    </location>
</feature>
<evidence type="ECO:0000313" key="7">
    <source>
        <dbReference type="Proteomes" id="UP000467124"/>
    </source>
</evidence>
<name>A0A7K2ILM0_9ACTN</name>
<reference evidence="6 7" key="1">
    <citation type="journal article" date="2019" name="Nat. Commun.">
        <title>The antimicrobial potential of Streptomyces from insect microbiomes.</title>
        <authorList>
            <person name="Chevrette M.G."/>
            <person name="Carlson C.M."/>
            <person name="Ortega H.E."/>
            <person name="Thomas C."/>
            <person name="Ananiev G.E."/>
            <person name="Barns K.J."/>
            <person name="Book A.J."/>
            <person name="Cagnazzo J."/>
            <person name="Carlos C."/>
            <person name="Flanigan W."/>
            <person name="Grubbs K.J."/>
            <person name="Horn H.A."/>
            <person name="Hoffmann F.M."/>
            <person name="Klassen J.L."/>
            <person name="Knack J.J."/>
            <person name="Lewin G.R."/>
            <person name="McDonald B.R."/>
            <person name="Muller L."/>
            <person name="Melo W.G.P."/>
            <person name="Pinto-Tomas A.A."/>
            <person name="Schmitz A."/>
            <person name="Wendt-Pienkowski E."/>
            <person name="Wildman S."/>
            <person name="Zhao M."/>
            <person name="Zhang F."/>
            <person name="Bugni T.S."/>
            <person name="Andes D.R."/>
            <person name="Pupo M.T."/>
            <person name="Currie C.R."/>
        </authorList>
    </citation>
    <scope>NUCLEOTIDE SEQUENCE [LARGE SCALE GENOMIC DNA]</scope>
    <source>
        <strain evidence="6 7">SID5840</strain>
    </source>
</reference>
<accession>A0A7K2ILM0</accession>
<evidence type="ECO:0000256" key="3">
    <source>
        <dbReference type="ARBA" id="ARBA00022777"/>
    </source>
</evidence>
<evidence type="ECO:0000256" key="4">
    <source>
        <dbReference type="ARBA" id="ARBA00022840"/>
    </source>
</evidence>
<evidence type="ECO:0000259" key="5">
    <source>
        <dbReference type="Pfam" id="PF18085"/>
    </source>
</evidence>
<dbReference type="EMBL" id="WWHY01000001">
    <property type="protein sequence ID" value="MYR30872.1"/>
    <property type="molecule type" value="Genomic_DNA"/>
</dbReference>
<sequence>MRMAIIYKAVLDPDKPTLIGAWLDGRSWAGDGPTEILGSYRFDDPEGEVGIENFLVRRGERLLHVPLTYRGAPLSGAEEHLVGTMDHSVLGERWVYDGTGDETAVACFRRALEGAQEQAALEIRDGDRELGTREQTVLISRETDGRTSGEGRVDIPHVLDRATEGPTRLVARWDGGRAVVATLG</sequence>
<evidence type="ECO:0000256" key="1">
    <source>
        <dbReference type="ARBA" id="ARBA00022679"/>
    </source>
</evidence>
<dbReference type="AlphaFoldDB" id="A0A7K2ILM0"/>
<dbReference type="GO" id="GO:0016301">
    <property type="term" value="F:kinase activity"/>
    <property type="evidence" value="ECO:0007669"/>
    <property type="project" value="UniProtKB-KW"/>
</dbReference>
<organism evidence="6 7">
    <name type="scientific">Nocardiopsis alba</name>
    <dbReference type="NCBI Taxonomy" id="53437"/>
    <lineage>
        <taxon>Bacteria</taxon>
        <taxon>Bacillati</taxon>
        <taxon>Actinomycetota</taxon>
        <taxon>Actinomycetes</taxon>
        <taxon>Streptosporangiales</taxon>
        <taxon>Nocardiopsidaceae</taxon>
        <taxon>Nocardiopsis</taxon>
    </lineage>
</organism>
<keyword evidence="2" id="KW-0547">Nucleotide-binding</keyword>
<comment type="caution">
    <text evidence="6">The sequence shown here is derived from an EMBL/GenBank/DDBJ whole genome shotgun (WGS) entry which is preliminary data.</text>
</comment>
<evidence type="ECO:0000256" key="2">
    <source>
        <dbReference type="ARBA" id="ARBA00022741"/>
    </source>
</evidence>
<dbReference type="InterPro" id="IPR040999">
    <property type="entry name" value="Mak_N_cap"/>
</dbReference>
<keyword evidence="4" id="KW-0067">ATP-binding</keyword>
<protein>
    <recommendedName>
        <fullName evidence="5">Maltokinase N-terminal cap domain-containing protein</fullName>
    </recommendedName>
</protein>
<keyword evidence="3" id="KW-0418">Kinase</keyword>
<dbReference type="Proteomes" id="UP000467124">
    <property type="component" value="Unassembled WGS sequence"/>
</dbReference>
<gene>
    <name evidence="6" type="ORF">GTW20_00965</name>
</gene>
<evidence type="ECO:0000313" key="6">
    <source>
        <dbReference type="EMBL" id="MYR30872.1"/>
    </source>
</evidence>
<dbReference type="GO" id="GO:0005524">
    <property type="term" value="F:ATP binding"/>
    <property type="evidence" value="ECO:0007669"/>
    <property type="project" value="UniProtKB-KW"/>
</dbReference>
<dbReference type="Pfam" id="PF18085">
    <property type="entry name" value="Mak_N_cap"/>
    <property type="match status" value="1"/>
</dbReference>